<feature type="compositionally biased region" description="Basic and acidic residues" evidence="1">
    <location>
        <begin position="312"/>
        <end position="322"/>
    </location>
</feature>
<feature type="compositionally biased region" description="Polar residues" evidence="1">
    <location>
        <begin position="283"/>
        <end position="311"/>
    </location>
</feature>
<organism evidence="3 4">
    <name type="scientific">Thermogemmatispora tikiterensis</name>
    <dbReference type="NCBI Taxonomy" id="1825093"/>
    <lineage>
        <taxon>Bacteria</taxon>
        <taxon>Bacillati</taxon>
        <taxon>Chloroflexota</taxon>
        <taxon>Ktedonobacteria</taxon>
        <taxon>Thermogemmatisporales</taxon>
        <taxon>Thermogemmatisporaceae</taxon>
        <taxon>Thermogemmatispora</taxon>
    </lineage>
</organism>
<evidence type="ECO:0000256" key="2">
    <source>
        <dbReference type="SAM" id="Phobius"/>
    </source>
</evidence>
<feature type="compositionally biased region" description="Low complexity" evidence="1">
    <location>
        <begin position="233"/>
        <end position="246"/>
    </location>
</feature>
<comment type="caution">
    <text evidence="3">The sequence shown here is derived from an EMBL/GenBank/DDBJ whole genome shotgun (WGS) entry which is preliminary data.</text>
</comment>
<accession>A0A328VD80</accession>
<keyword evidence="2" id="KW-1133">Transmembrane helix</keyword>
<dbReference type="AlphaFoldDB" id="A0A328VD80"/>
<protein>
    <recommendedName>
        <fullName evidence="5">IPT/TIG domain-containing protein</fullName>
    </recommendedName>
</protein>
<reference evidence="3 4" key="1">
    <citation type="submission" date="2016-08" db="EMBL/GenBank/DDBJ databases">
        <title>Analysis of Carbohydrate Active Enzymes in Thermogemmatispora T81 Reveals Carbohydrate Degradation Ability.</title>
        <authorList>
            <person name="Tomazini A."/>
            <person name="Lal S."/>
            <person name="Stott M."/>
            <person name="Henrissat B."/>
            <person name="Polikarpov I."/>
            <person name="Sparling R."/>
            <person name="Levin D.B."/>
        </authorList>
    </citation>
    <scope>NUCLEOTIDE SEQUENCE [LARGE SCALE GENOMIC DNA]</scope>
    <source>
        <strain evidence="3 4">T81</strain>
    </source>
</reference>
<sequence length="365" mass="36946">MITVSGSGWTQLSDGSQVSLGYSQQDCLLGYTPASNSQPGTVEGGNFSGWLVLPGSLAPGTYKICALIGATPTVAGSYTLLSSASPTLSISPTQVTAGQTATVTGSNFLPGGTQVTLVLQAGSTTISLGSVTSDGQGNFTRSISIPNGLSGSAQIKASVGSGSPATLSASAALTINPAPIPVSTSMPQATPATTPTPTPTHTPTPTPARPTATADSNTNRMPAITTASTNPGSQPQTTAPASSPSSFSHLLPGLLGTTVGGLLLFGLLGGFVQYRQRRQKPASSHFSALNESETLPLSSVRPATNGLQPEQSRQHGEGEHSLTAEPQQEEQASIAPTEVSLEALMRQVQSGLSVLPGRSQNTNPE</sequence>
<feature type="region of interest" description="Disordered" evidence="1">
    <location>
        <begin position="180"/>
        <end position="246"/>
    </location>
</feature>
<evidence type="ECO:0008006" key="5">
    <source>
        <dbReference type="Google" id="ProtNLM"/>
    </source>
</evidence>
<keyword evidence="4" id="KW-1185">Reference proteome</keyword>
<feature type="transmembrane region" description="Helical" evidence="2">
    <location>
        <begin position="250"/>
        <end position="272"/>
    </location>
</feature>
<evidence type="ECO:0000256" key="1">
    <source>
        <dbReference type="SAM" id="MobiDB-lite"/>
    </source>
</evidence>
<feature type="compositionally biased region" description="Pro residues" evidence="1">
    <location>
        <begin position="194"/>
        <end position="208"/>
    </location>
</feature>
<dbReference type="EMBL" id="MCIF01000002">
    <property type="protein sequence ID" value="RAQ95646.1"/>
    <property type="molecule type" value="Genomic_DNA"/>
</dbReference>
<feature type="region of interest" description="Disordered" evidence="1">
    <location>
        <begin position="283"/>
        <end position="340"/>
    </location>
</feature>
<proteinExistence type="predicted"/>
<name>A0A328VD80_9CHLR</name>
<dbReference type="OrthoDB" id="9907665at2"/>
<evidence type="ECO:0000313" key="3">
    <source>
        <dbReference type="EMBL" id="RAQ95646.1"/>
    </source>
</evidence>
<keyword evidence="2" id="KW-0812">Transmembrane</keyword>
<dbReference type="Proteomes" id="UP000248706">
    <property type="component" value="Unassembled WGS sequence"/>
</dbReference>
<keyword evidence="2" id="KW-0472">Membrane</keyword>
<dbReference type="RefSeq" id="WP_146747150.1">
    <property type="nucleotide sequence ID" value="NZ_MCIF01000002.1"/>
</dbReference>
<evidence type="ECO:0000313" key="4">
    <source>
        <dbReference type="Proteomes" id="UP000248706"/>
    </source>
</evidence>
<feature type="compositionally biased region" description="Polar residues" evidence="1">
    <location>
        <begin position="215"/>
        <end position="232"/>
    </location>
</feature>
<gene>
    <name evidence="3" type="ORF">A4R35_08885</name>
</gene>